<dbReference type="InterPro" id="IPR023828">
    <property type="entry name" value="Peptidase_S8_Ser-AS"/>
</dbReference>
<dbReference type="InterPro" id="IPR015500">
    <property type="entry name" value="Peptidase_S8_subtilisin-rel"/>
</dbReference>
<keyword evidence="2 5" id="KW-0645">Protease</keyword>
<dbReference type="InterPro" id="IPR023827">
    <property type="entry name" value="Peptidase_S8_Asp-AS"/>
</dbReference>
<dbReference type="PANTHER" id="PTHR43806:SF67">
    <property type="entry name" value="EGF-LIKE DOMAIN-CONTAINING PROTEIN"/>
    <property type="match status" value="1"/>
</dbReference>
<keyword evidence="3 5" id="KW-0378">Hydrolase</keyword>
<dbReference type="PROSITE" id="PS51892">
    <property type="entry name" value="SUBTILASE"/>
    <property type="match status" value="1"/>
</dbReference>
<dbReference type="Proteomes" id="UP000198287">
    <property type="component" value="Unassembled WGS sequence"/>
</dbReference>
<dbReference type="PANTHER" id="PTHR43806">
    <property type="entry name" value="PEPTIDASE S8"/>
    <property type="match status" value="1"/>
</dbReference>
<dbReference type="InterPro" id="IPR036852">
    <property type="entry name" value="Peptidase_S8/S53_dom_sf"/>
</dbReference>
<feature type="active site" description="Charge relay system" evidence="5">
    <location>
        <position position="208"/>
    </location>
</feature>
<dbReference type="OrthoDB" id="206201at2759"/>
<evidence type="ECO:0000259" key="8">
    <source>
        <dbReference type="Pfam" id="PF00082"/>
    </source>
</evidence>
<comment type="caution">
    <text evidence="9">The sequence shown here is derived from an EMBL/GenBank/DDBJ whole genome shotgun (WGS) entry which is preliminary data.</text>
</comment>
<feature type="signal peptide" evidence="7">
    <location>
        <begin position="1"/>
        <end position="17"/>
    </location>
</feature>
<dbReference type="InterPro" id="IPR050131">
    <property type="entry name" value="Peptidase_S8_subtilisin-like"/>
</dbReference>
<proteinExistence type="inferred from homology"/>
<dbReference type="OMA" id="ITSAWIN"/>
<accession>A0A226EBD2</accession>
<dbReference type="Gene3D" id="3.40.50.200">
    <property type="entry name" value="Peptidase S8/S53 domain"/>
    <property type="match status" value="1"/>
</dbReference>
<protein>
    <submittedName>
        <fullName evidence="9">Bacillopeptidase F</fullName>
    </submittedName>
</protein>
<name>A0A226EBD2_FOLCA</name>
<dbReference type="SUPFAM" id="SSF52743">
    <property type="entry name" value="Subtilisin-like"/>
    <property type="match status" value="1"/>
</dbReference>
<feature type="domain" description="Peptidase S8/S53" evidence="8">
    <location>
        <begin position="165"/>
        <end position="402"/>
    </location>
</feature>
<keyword evidence="10" id="KW-1185">Reference proteome</keyword>
<dbReference type="Pfam" id="PF00082">
    <property type="entry name" value="Peptidase_S8"/>
    <property type="match status" value="1"/>
</dbReference>
<evidence type="ECO:0000256" key="4">
    <source>
        <dbReference type="ARBA" id="ARBA00022825"/>
    </source>
</evidence>
<keyword evidence="7" id="KW-0732">Signal</keyword>
<organism evidence="9 10">
    <name type="scientific">Folsomia candida</name>
    <name type="common">Springtail</name>
    <dbReference type="NCBI Taxonomy" id="158441"/>
    <lineage>
        <taxon>Eukaryota</taxon>
        <taxon>Metazoa</taxon>
        <taxon>Ecdysozoa</taxon>
        <taxon>Arthropoda</taxon>
        <taxon>Hexapoda</taxon>
        <taxon>Collembola</taxon>
        <taxon>Entomobryomorpha</taxon>
        <taxon>Isotomoidea</taxon>
        <taxon>Isotomidae</taxon>
        <taxon>Proisotominae</taxon>
        <taxon>Folsomia</taxon>
    </lineage>
</organism>
<gene>
    <name evidence="9" type="ORF">Fcan01_10354</name>
</gene>
<evidence type="ECO:0000256" key="7">
    <source>
        <dbReference type="SAM" id="SignalP"/>
    </source>
</evidence>
<dbReference type="InterPro" id="IPR000209">
    <property type="entry name" value="Peptidase_S8/S53_dom"/>
</dbReference>
<dbReference type="PROSITE" id="PS00138">
    <property type="entry name" value="SUBTILASE_SER"/>
    <property type="match status" value="1"/>
</dbReference>
<feature type="active site" description="Charge relay system" evidence="5">
    <location>
        <position position="174"/>
    </location>
</feature>
<dbReference type="PRINTS" id="PR00723">
    <property type="entry name" value="SUBTILISIN"/>
</dbReference>
<evidence type="ECO:0000256" key="2">
    <source>
        <dbReference type="ARBA" id="ARBA00022670"/>
    </source>
</evidence>
<dbReference type="EMBL" id="LNIX01000005">
    <property type="protein sequence ID" value="OXA54091.1"/>
    <property type="molecule type" value="Genomic_DNA"/>
</dbReference>
<evidence type="ECO:0000256" key="5">
    <source>
        <dbReference type="PROSITE-ProRule" id="PRU01240"/>
    </source>
</evidence>
<feature type="active site" description="Charge relay system" evidence="5">
    <location>
        <position position="369"/>
    </location>
</feature>
<evidence type="ECO:0000313" key="10">
    <source>
        <dbReference type="Proteomes" id="UP000198287"/>
    </source>
</evidence>
<sequence length="438" mass="45853">MKYFLLIISAVVAVTSAGHVDLALKDKVALGLVTEAIIELPQITSEIEANTTLQSLSGDEKVAQLVSNLQKLTKSSQFGIVSAAQDLGLETVQFWVSNIILVKGLTLQKLVALEKVEGNFVVREQNVVSILGQEFDKGFNATQQIPQWGVERIRAPEVWASLTRGEGSVVAIIDTGVNLGHVALSPGYAGAWLDPYYATPGPTDQQGHGSHVMGTVLGRENGVGVAPGASWIACRGLNHQGSGTEAVLTQCAQFMLTANPRPHIVSNSWGGGSGDTWFNSQINAWRAAGMIPIFAIGNSGSACRSVNSPGDQPNVISVGATSQMEAVGSFSSRGPSQSGGIKPDFVAPGSNIVSCGTGANNYVTMSGTSMATPHMAGAVALYLAHFPTQGYADVYDAFARTAVKPPLSDVDCGLPESGYYPNYVYGHGRIDVAAAMGL</sequence>
<dbReference type="GO" id="GO:0006508">
    <property type="term" value="P:proteolysis"/>
    <property type="evidence" value="ECO:0007669"/>
    <property type="project" value="UniProtKB-KW"/>
</dbReference>
<evidence type="ECO:0000256" key="3">
    <source>
        <dbReference type="ARBA" id="ARBA00022801"/>
    </source>
</evidence>
<feature type="chain" id="PRO_5012917598" evidence="7">
    <location>
        <begin position="18"/>
        <end position="438"/>
    </location>
</feature>
<dbReference type="AlphaFoldDB" id="A0A226EBD2"/>
<reference evidence="9 10" key="1">
    <citation type="submission" date="2015-12" db="EMBL/GenBank/DDBJ databases">
        <title>The genome of Folsomia candida.</title>
        <authorList>
            <person name="Faddeeva A."/>
            <person name="Derks M.F."/>
            <person name="Anvar Y."/>
            <person name="Smit S."/>
            <person name="Van Straalen N."/>
            <person name="Roelofs D."/>
        </authorList>
    </citation>
    <scope>NUCLEOTIDE SEQUENCE [LARGE SCALE GENOMIC DNA]</scope>
    <source>
        <strain evidence="9 10">VU population</strain>
        <tissue evidence="9">Whole body</tissue>
    </source>
</reference>
<dbReference type="PROSITE" id="PS00136">
    <property type="entry name" value="SUBTILASE_ASP"/>
    <property type="match status" value="1"/>
</dbReference>
<evidence type="ECO:0000256" key="6">
    <source>
        <dbReference type="RuleBase" id="RU003355"/>
    </source>
</evidence>
<dbReference type="GO" id="GO:0004252">
    <property type="term" value="F:serine-type endopeptidase activity"/>
    <property type="evidence" value="ECO:0007669"/>
    <property type="project" value="UniProtKB-UniRule"/>
</dbReference>
<evidence type="ECO:0000313" key="9">
    <source>
        <dbReference type="EMBL" id="OXA54091.1"/>
    </source>
</evidence>
<keyword evidence="4 5" id="KW-0720">Serine protease</keyword>
<evidence type="ECO:0000256" key="1">
    <source>
        <dbReference type="ARBA" id="ARBA00011073"/>
    </source>
</evidence>
<comment type="similarity">
    <text evidence="1 5 6">Belongs to the peptidase S8 family.</text>
</comment>